<dbReference type="CDD" id="cd13861">
    <property type="entry name" value="CuRO_1_CumA_like"/>
    <property type="match status" value="1"/>
</dbReference>
<dbReference type="Proteomes" id="UP000298246">
    <property type="component" value="Unassembled WGS sequence"/>
</dbReference>
<dbReference type="OrthoDB" id="9757546at2"/>
<name>A0A4Y8Q8Z6_9BACL</name>
<keyword evidence="4" id="KW-0812">Transmembrane</keyword>
<dbReference type="CDD" id="cd04202">
    <property type="entry name" value="CuRO_D2_2dMcoN_like"/>
    <property type="match status" value="1"/>
</dbReference>
<dbReference type="GO" id="GO:0005507">
    <property type="term" value="F:copper ion binding"/>
    <property type="evidence" value="ECO:0007669"/>
    <property type="project" value="InterPro"/>
</dbReference>
<dbReference type="GO" id="GO:0016491">
    <property type="term" value="F:oxidoreductase activity"/>
    <property type="evidence" value="ECO:0007669"/>
    <property type="project" value="UniProtKB-KW"/>
</dbReference>
<feature type="domain" description="Plastocyanin-like" evidence="5">
    <location>
        <begin position="569"/>
        <end position="675"/>
    </location>
</feature>
<evidence type="ECO:0000256" key="4">
    <source>
        <dbReference type="SAM" id="Phobius"/>
    </source>
</evidence>
<dbReference type="InterPro" id="IPR011706">
    <property type="entry name" value="Cu-oxidase_C"/>
</dbReference>
<gene>
    <name evidence="7" type="ORF">B5M42_04030</name>
</gene>
<reference evidence="7 8" key="1">
    <citation type="submission" date="2017-03" db="EMBL/GenBank/DDBJ databases">
        <title>Isolation of Levoglucosan Utilizing Bacteria.</title>
        <authorList>
            <person name="Arya A.S."/>
        </authorList>
    </citation>
    <scope>NUCLEOTIDE SEQUENCE [LARGE SCALE GENOMIC DNA]</scope>
    <source>
        <strain evidence="7 8">MEC069</strain>
    </source>
</reference>
<evidence type="ECO:0000256" key="3">
    <source>
        <dbReference type="ARBA" id="ARBA00023008"/>
    </source>
</evidence>
<dbReference type="Pfam" id="PF07732">
    <property type="entry name" value="Cu-oxidase_3"/>
    <property type="match status" value="1"/>
</dbReference>
<feature type="transmembrane region" description="Helical" evidence="4">
    <location>
        <begin position="6"/>
        <end position="30"/>
    </location>
</feature>
<evidence type="ECO:0000313" key="7">
    <source>
        <dbReference type="EMBL" id="TFE91041.1"/>
    </source>
</evidence>
<evidence type="ECO:0000259" key="5">
    <source>
        <dbReference type="Pfam" id="PF07731"/>
    </source>
</evidence>
<protein>
    <submittedName>
        <fullName evidence="7">Copper oxidase</fullName>
    </submittedName>
</protein>
<feature type="transmembrane region" description="Helical" evidence="4">
    <location>
        <begin position="42"/>
        <end position="63"/>
    </location>
</feature>
<evidence type="ECO:0000313" key="8">
    <source>
        <dbReference type="Proteomes" id="UP000298246"/>
    </source>
</evidence>
<keyword evidence="3" id="KW-0186">Copper</keyword>
<evidence type="ECO:0000259" key="6">
    <source>
        <dbReference type="Pfam" id="PF07732"/>
    </source>
</evidence>
<dbReference type="PANTHER" id="PTHR11709:SF394">
    <property type="entry name" value="FI03373P-RELATED"/>
    <property type="match status" value="1"/>
</dbReference>
<organism evidence="7 8">
    <name type="scientific">Paenibacillus athensensis</name>
    <dbReference type="NCBI Taxonomy" id="1967502"/>
    <lineage>
        <taxon>Bacteria</taxon>
        <taxon>Bacillati</taxon>
        <taxon>Bacillota</taxon>
        <taxon>Bacilli</taxon>
        <taxon>Bacillales</taxon>
        <taxon>Paenibacillaceae</taxon>
        <taxon>Paenibacillus</taxon>
    </lineage>
</organism>
<dbReference type="Gene3D" id="2.60.40.420">
    <property type="entry name" value="Cupredoxins - blue copper proteins"/>
    <property type="match status" value="3"/>
</dbReference>
<dbReference type="InterPro" id="IPR008972">
    <property type="entry name" value="Cupredoxin"/>
</dbReference>
<keyword evidence="4" id="KW-0472">Membrane</keyword>
<feature type="transmembrane region" description="Helical" evidence="4">
    <location>
        <begin position="75"/>
        <end position="94"/>
    </location>
</feature>
<dbReference type="EMBL" id="MYFO01000003">
    <property type="protein sequence ID" value="TFE91041.1"/>
    <property type="molecule type" value="Genomic_DNA"/>
</dbReference>
<dbReference type="InterPro" id="IPR002355">
    <property type="entry name" value="Cu_oxidase_Cu_BS"/>
</dbReference>
<dbReference type="InterPro" id="IPR011707">
    <property type="entry name" value="Cu-oxidase-like_N"/>
</dbReference>
<keyword evidence="1" id="KW-0479">Metal-binding</keyword>
<dbReference type="SUPFAM" id="SSF49503">
    <property type="entry name" value="Cupredoxins"/>
    <property type="match status" value="3"/>
</dbReference>
<feature type="transmembrane region" description="Helical" evidence="4">
    <location>
        <begin position="188"/>
        <end position="209"/>
    </location>
</feature>
<sequence>MEAEMAGMLLLFVFAWIAGAKASGLLYQPTGKAMHRKAGKQLFWAVLMLLPGAAAEVAIGGMTVSLHPLLWQDRLYIHAPLTLIPLLAVAGLSIPKLLKLRKAAPEAAPDAELRRLAADPGMIVPFQAAALGALTSFYFALNTPIPLQWNKSWPVLICLAAIVLLWVRHDLRQGAASKTNAIVRRRPWLTLSVYAIIAAALGAGAWIAATQAQAQSKLPAELSMSEGVPDYGGGSIGAGMAAMAGMEGMEGHDHAHIADSADATPVTALTGPQEGTPDRRFTLTAQKASVKLSSGKTVEAWTYNGQIPGPELRVKQGELVEVTLTNQDIEDGVTVHWHGLDVPNAEDGVAGVTQDAVLPGQTYTYRFIANQTGTYWYHSHQNSQQAVQKGLFGTLIVEPRETDPAVKDITVITHMWNGRLAFGTSDTTEALNMMPGTPVRLRLINTDDWVRQRYLLTGAPFQVTAIDGTDVADPALLENTRLELTTGGRYDIEFTMPDHPVLLSLANGGKLGLLMNPNGTGSLPEVPSQSAVFDPARYGAKTQTPFDRNSKFDREFTMVLDNKFGFYNGQFNNLYTINGELFPNTPMFMVREGDLVKTTIINRSAVDHPMHLHGHHMLVLTRNGQPVSGTWWSDTLDVQPGDTFEVAFRADNPGLWMDHCHNLSHAAVGMSMHLMYEGVTTPFMVGTETVNHPE</sequence>
<evidence type="ECO:0000256" key="1">
    <source>
        <dbReference type="ARBA" id="ARBA00022723"/>
    </source>
</evidence>
<accession>A0A4Y8Q8Z6</accession>
<feature type="domain" description="Plastocyanin-like" evidence="6">
    <location>
        <begin position="286"/>
        <end position="401"/>
    </location>
</feature>
<dbReference type="PROSITE" id="PS00080">
    <property type="entry name" value="MULTICOPPER_OXIDASE2"/>
    <property type="match status" value="1"/>
</dbReference>
<feature type="transmembrane region" description="Helical" evidence="4">
    <location>
        <begin position="122"/>
        <end position="140"/>
    </location>
</feature>
<proteinExistence type="predicted"/>
<keyword evidence="2" id="KW-0560">Oxidoreductase</keyword>
<dbReference type="Pfam" id="PF07731">
    <property type="entry name" value="Cu-oxidase_2"/>
    <property type="match status" value="1"/>
</dbReference>
<dbReference type="InterPro" id="IPR045087">
    <property type="entry name" value="Cu-oxidase_fam"/>
</dbReference>
<comment type="caution">
    <text evidence="7">The sequence shown here is derived from an EMBL/GenBank/DDBJ whole genome shotgun (WGS) entry which is preliminary data.</text>
</comment>
<evidence type="ECO:0000256" key="2">
    <source>
        <dbReference type="ARBA" id="ARBA00023002"/>
    </source>
</evidence>
<dbReference type="AlphaFoldDB" id="A0A4Y8Q8Z6"/>
<keyword evidence="4" id="KW-1133">Transmembrane helix</keyword>
<feature type="transmembrane region" description="Helical" evidence="4">
    <location>
        <begin position="152"/>
        <end position="167"/>
    </location>
</feature>
<keyword evidence="8" id="KW-1185">Reference proteome</keyword>
<dbReference type="PANTHER" id="PTHR11709">
    <property type="entry name" value="MULTI-COPPER OXIDASE"/>
    <property type="match status" value="1"/>
</dbReference>